<evidence type="ECO:0000313" key="10">
    <source>
        <dbReference type="EMBL" id="GFU22407.1"/>
    </source>
</evidence>
<accession>A0A8X6ULL7</accession>
<dbReference type="PANTHER" id="PTHR24388">
    <property type="entry name" value="ZINC FINGER PROTEIN"/>
    <property type="match status" value="1"/>
</dbReference>
<dbReference type="OrthoDB" id="10018191at2759"/>
<keyword evidence="3" id="KW-0677">Repeat</keyword>
<dbReference type="GO" id="GO:0005634">
    <property type="term" value="C:nucleus"/>
    <property type="evidence" value="ECO:0007669"/>
    <property type="project" value="UniProtKB-SubCell"/>
</dbReference>
<proteinExistence type="inferred from homology"/>
<dbReference type="PROSITE" id="PS00028">
    <property type="entry name" value="ZINC_FINGER_C2H2_1"/>
    <property type="match status" value="3"/>
</dbReference>
<comment type="subcellular location">
    <subcellularLocation>
        <location evidence="1">Nucleus</location>
    </subcellularLocation>
</comment>
<dbReference type="FunFam" id="3.30.160.60:FF:000145">
    <property type="entry name" value="Zinc finger protein 574"/>
    <property type="match status" value="1"/>
</dbReference>
<protein>
    <recommendedName>
        <fullName evidence="9">C2H2-type domain-containing protein</fullName>
    </recommendedName>
</protein>
<dbReference type="GO" id="GO:0000978">
    <property type="term" value="F:RNA polymerase II cis-regulatory region sequence-specific DNA binding"/>
    <property type="evidence" value="ECO:0007669"/>
    <property type="project" value="TreeGrafter"/>
</dbReference>
<dbReference type="FunFam" id="3.30.160.60:FF:002343">
    <property type="entry name" value="Zinc finger protein 33A"/>
    <property type="match status" value="1"/>
</dbReference>
<dbReference type="EMBL" id="BMAW01031716">
    <property type="protein sequence ID" value="GFU22407.1"/>
    <property type="molecule type" value="Genomic_DNA"/>
</dbReference>
<dbReference type="AlphaFoldDB" id="A0A8X6ULL7"/>
<keyword evidence="6" id="KW-0539">Nucleus</keyword>
<feature type="domain" description="C2H2-type" evidence="9">
    <location>
        <begin position="442"/>
        <end position="469"/>
    </location>
</feature>
<keyword evidence="11" id="KW-1185">Reference proteome</keyword>
<evidence type="ECO:0000259" key="9">
    <source>
        <dbReference type="PROSITE" id="PS50157"/>
    </source>
</evidence>
<evidence type="ECO:0000256" key="6">
    <source>
        <dbReference type="ARBA" id="ARBA00023242"/>
    </source>
</evidence>
<dbReference type="GO" id="GO:0008270">
    <property type="term" value="F:zinc ion binding"/>
    <property type="evidence" value="ECO:0007669"/>
    <property type="project" value="UniProtKB-KW"/>
</dbReference>
<dbReference type="PROSITE" id="PS50157">
    <property type="entry name" value="ZINC_FINGER_C2H2_2"/>
    <property type="match status" value="3"/>
</dbReference>
<dbReference type="InterPro" id="IPR050527">
    <property type="entry name" value="Snail/Krueppel_Znf"/>
</dbReference>
<keyword evidence="2" id="KW-0479">Metal-binding</keyword>
<organism evidence="10 11">
    <name type="scientific">Nephila pilipes</name>
    <name type="common">Giant wood spider</name>
    <name type="synonym">Nephila maculata</name>
    <dbReference type="NCBI Taxonomy" id="299642"/>
    <lineage>
        <taxon>Eukaryota</taxon>
        <taxon>Metazoa</taxon>
        <taxon>Ecdysozoa</taxon>
        <taxon>Arthropoda</taxon>
        <taxon>Chelicerata</taxon>
        <taxon>Arachnida</taxon>
        <taxon>Araneae</taxon>
        <taxon>Araneomorphae</taxon>
        <taxon>Entelegynae</taxon>
        <taxon>Araneoidea</taxon>
        <taxon>Nephilidae</taxon>
        <taxon>Nephila</taxon>
    </lineage>
</organism>
<dbReference type="InterPro" id="IPR036236">
    <property type="entry name" value="Znf_C2H2_sf"/>
</dbReference>
<keyword evidence="5" id="KW-0862">Zinc</keyword>
<dbReference type="Gene3D" id="3.30.160.60">
    <property type="entry name" value="Classic Zinc Finger"/>
    <property type="match status" value="3"/>
</dbReference>
<dbReference type="InterPro" id="IPR013087">
    <property type="entry name" value="Znf_C2H2_type"/>
</dbReference>
<keyword evidence="4 8" id="KW-0863">Zinc-finger</keyword>
<evidence type="ECO:0000256" key="8">
    <source>
        <dbReference type="PROSITE-ProRule" id="PRU00042"/>
    </source>
</evidence>
<comment type="caution">
    <text evidence="10">The sequence shown here is derived from an EMBL/GenBank/DDBJ whole genome shotgun (WGS) entry which is preliminary data.</text>
</comment>
<evidence type="ECO:0000256" key="5">
    <source>
        <dbReference type="ARBA" id="ARBA00022833"/>
    </source>
</evidence>
<dbReference type="Proteomes" id="UP000887013">
    <property type="component" value="Unassembled WGS sequence"/>
</dbReference>
<evidence type="ECO:0000256" key="1">
    <source>
        <dbReference type="ARBA" id="ARBA00004123"/>
    </source>
</evidence>
<evidence type="ECO:0000256" key="2">
    <source>
        <dbReference type="ARBA" id="ARBA00022723"/>
    </source>
</evidence>
<feature type="domain" description="C2H2-type" evidence="9">
    <location>
        <begin position="386"/>
        <end position="413"/>
    </location>
</feature>
<name>A0A8X6ULL7_NEPPI</name>
<dbReference type="SMART" id="SM00355">
    <property type="entry name" value="ZnF_C2H2"/>
    <property type="match status" value="4"/>
</dbReference>
<comment type="similarity">
    <text evidence="7">Belongs to the snail C2H2-type zinc-finger protein family.</text>
</comment>
<dbReference type="SUPFAM" id="SSF57667">
    <property type="entry name" value="beta-beta-alpha zinc fingers"/>
    <property type="match status" value="2"/>
</dbReference>
<dbReference type="GO" id="GO:0000981">
    <property type="term" value="F:DNA-binding transcription factor activity, RNA polymerase II-specific"/>
    <property type="evidence" value="ECO:0007669"/>
    <property type="project" value="TreeGrafter"/>
</dbReference>
<evidence type="ECO:0000313" key="11">
    <source>
        <dbReference type="Proteomes" id="UP000887013"/>
    </source>
</evidence>
<gene>
    <name evidence="10" type="ORF">NPIL_355981</name>
</gene>
<dbReference type="PANTHER" id="PTHR24388:SF53">
    <property type="entry name" value="CHORION TRANSCRIPTION FACTOR CF2-RELATED"/>
    <property type="match status" value="1"/>
</dbReference>
<evidence type="ECO:0000256" key="3">
    <source>
        <dbReference type="ARBA" id="ARBA00022737"/>
    </source>
</evidence>
<evidence type="ECO:0000256" key="4">
    <source>
        <dbReference type="ARBA" id="ARBA00022771"/>
    </source>
</evidence>
<dbReference type="Pfam" id="PF00096">
    <property type="entry name" value="zf-C2H2"/>
    <property type="match status" value="2"/>
</dbReference>
<sequence>MDSKYCPNCGAYFEDVIDYNNHVIRCWSNANNSDHHMMPINTERPESSSKKFDEHHFGLKISAVNTFPQEGVRNFFHISTPSSVGILNINVSNSIYENQFPISNHEQISTPNGLQTFSVEGCNQSFENSNSICSTNHLLNAGDSLQERLFSNLPLSENPRNSALSDSIFTVIESVSNESEQGIMDQMFEKPKYSTNEEIPSSSNILPSYEKSFPRKFFNNFSSNQMFLNRGRLGDNNPINNSFPEKESSRNVNFEFNSIATDFRIPESENEYLNRGSSIILSNNNSYAAQSPKHNSFPENQIYNSTFTNAFLPEVESSKENESHGTHENNTSVCCRKAVKVQQNTTLSVQKQVTAKTRNSRLCSQSFKNKYDNKNDSDRQSGVKSYCCRSCNERFLTSYELEKHKAIHAEEGEFVCKECSKTFATKSGLNQHIRAHTFKKQFYCTECSKIFSHKCSLDRHIRIHTGEKPYRHMRVHTGEKEF</sequence>
<evidence type="ECO:0000256" key="7">
    <source>
        <dbReference type="ARBA" id="ARBA00037948"/>
    </source>
</evidence>
<feature type="domain" description="C2H2-type" evidence="9">
    <location>
        <begin position="414"/>
        <end position="441"/>
    </location>
</feature>
<reference evidence="10" key="1">
    <citation type="submission" date="2020-08" db="EMBL/GenBank/DDBJ databases">
        <title>Multicomponent nature underlies the extraordinary mechanical properties of spider dragline silk.</title>
        <authorList>
            <person name="Kono N."/>
            <person name="Nakamura H."/>
            <person name="Mori M."/>
            <person name="Yoshida Y."/>
            <person name="Ohtoshi R."/>
            <person name="Malay A.D."/>
            <person name="Moran D.A.P."/>
            <person name="Tomita M."/>
            <person name="Numata K."/>
            <person name="Arakawa K."/>
        </authorList>
    </citation>
    <scope>NUCLEOTIDE SEQUENCE</scope>
</reference>